<protein>
    <submittedName>
        <fullName evidence="1">Uncharacterized protein</fullName>
    </submittedName>
</protein>
<dbReference type="Proteomes" id="UP000054107">
    <property type="component" value="Unassembled WGS sequence"/>
</dbReference>
<proteinExistence type="predicted"/>
<accession>A0A0B7NLC2</accession>
<evidence type="ECO:0000313" key="2">
    <source>
        <dbReference type="Proteomes" id="UP000054107"/>
    </source>
</evidence>
<dbReference type="OrthoDB" id="10657406at2759"/>
<reference evidence="1 2" key="1">
    <citation type="submission" date="2014-09" db="EMBL/GenBank/DDBJ databases">
        <authorList>
            <person name="Ellenberger Sabrina"/>
        </authorList>
    </citation>
    <scope>NUCLEOTIDE SEQUENCE [LARGE SCALE GENOMIC DNA]</scope>
    <source>
        <strain evidence="1 2">CBS 412.66</strain>
    </source>
</reference>
<name>A0A0B7NLC2_9FUNG</name>
<organism evidence="1 2">
    <name type="scientific">Parasitella parasitica</name>
    <dbReference type="NCBI Taxonomy" id="35722"/>
    <lineage>
        <taxon>Eukaryota</taxon>
        <taxon>Fungi</taxon>
        <taxon>Fungi incertae sedis</taxon>
        <taxon>Mucoromycota</taxon>
        <taxon>Mucoromycotina</taxon>
        <taxon>Mucoromycetes</taxon>
        <taxon>Mucorales</taxon>
        <taxon>Mucorineae</taxon>
        <taxon>Mucoraceae</taxon>
        <taxon>Parasitella</taxon>
    </lineage>
</organism>
<keyword evidence="2" id="KW-1185">Reference proteome</keyword>
<sequence length="194" mass="21877">MDSPPPHKPQTSWVMVMKNNKRKQKHVPFNLTIVQPSVAITTSSQSLSGNLQPSPVELVCPFIKGLEQNSVSIGITRNNISRLQKIVLANLGITQDNGVFHGKGYATLKQTRPQTPEHQCLSTNHDHGPSSLCDGYLKYDELSRVIPWDEDDYYYSHVLAQWGSIPEFCRIFQQSSHCRADCPEYKKTPSMLPL</sequence>
<dbReference type="EMBL" id="LN733769">
    <property type="protein sequence ID" value="CEP18217.1"/>
    <property type="molecule type" value="Genomic_DNA"/>
</dbReference>
<evidence type="ECO:0000313" key="1">
    <source>
        <dbReference type="EMBL" id="CEP18217.1"/>
    </source>
</evidence>
<dbReference type="AlphaFoldDB" id="A0A0B7NLC2"/>
<gene>
    <name evidence="1" type="primary">PARPA_12519.1 scaffold 45109</name>
</gene>